<evidence type="ECO:0000313" key="9">
    <source>
        <dbReference type="Proteomes" id="UP001595722"/>
    </source>
</evidence>
<proteinExistence type="inferred from homology"/>
<feature type="domain" description="EamA" evidence="7">
    <location>
        <begin position="23"/>
        <end position="158"/>
    </location>
</feature>
<dbReference type="Proteomes" id="UP001595722">
    <property type="component" value="Unassembled WGS sequence"/>
</dbReference>
<feature type="transmembrane region" description="Helical" evidence="6">
    <location>
        <begin position="234"/>
        <end position="254"/>
    </location>
</feature>
<feature type="domain" description="EamA" evidence="7">
    <location>
        <begin position="173"/>
        <end position="307"/>
    </location>
</feature>
<dbReference type="InterPro" id="IPR000620">
    <property type="entry name" value="EamA_dom"/>
</dbReference>
<dbReference type="SUPFAM" id="SSF103481">
    <property type="entry name" value="Multidrug resistance efflux transporter EmrE"/>
    <property type="match status" value="2"/>
</dbReference>
<feature type="transmembrane region" description="Helical" evidence="6">
    <location>
        <begin position="291"/>
        <end position="308"/>
    </location>
</feature>
<name>A0ABV7VR47_9GAMM</name>
<sequence>MMTGNDSAITDNTFSNNRFIRNGLLIAVLAAFLFSTKPILIKFLYQLGMEPVPLMWLRMMLATPVYLVVAVFAWKRSQQTLAVRDIAAAAAIGLLGYYLASYLDLLALQHISAQFERVVLYAYPTFVVLLGALFFNQPLSGKILLPLVITYAGLLLMYSQELSSSQSGDNPLSGSLLVLASALAFAGYILLSKTVIQKTGSLLFTSIAMTSAAIATAVHHQIQQPLALPQYDSQVWGLLILLALFATVLPSFLTSEAIKRIGPARASMTGILGPVITSILAIVFLGEALSLTGLAGMAMVIWGVALLAR</sequence>
<evidence type="ECO:0000256" key="6">
    <source>
        <dbReference type="SAM" id="Phobius"/>
    </source>
</evidence>
<protein>
    <submittedName>
        <fullName evidence="8">DMT family transporter</fullName>
    </submittedName>
</protein>
<organism evidence="8 9">
    <name type="scientific">Bacterioplanoides pacificum</name>
    <dbReference type="NCBI Taxonomy" id="1171596"/>
    <lineage>
        <taxon>Bacteria</taxon>
        <taxon>Pseudomonadati</taxon>
        <taxon>Pseudomonadota</taxon>
        <taxon>Gammaproteobacteria</taxon>
        <taxon>Oceanospirillales</taxon>
        <taxon>Oceanospirillaceae</taxon>
        <taxon>Bacterioplanoides</taxon>
    </lineage>
</organism>
<keyword evidence="3 6" id="KW-0812">Transmembrane</keyword>
<feature type="transmembrane region" description="Helical" evidence="6">
    <location>
        <begin position="203"/>
        <end position="222"/>
    </location>
</feature>
<keyword evidence="4 6" id="KW-1133">Transmembrane helix</keyword>
<feature type="transmembrane region" description="Helical" evidence="6">
    <location>
        <begin position="81"/>
        <end position="100"/>
    </location>
</feature>
<accession>A0ABV7VR47</accession>
<dbReference type="EMBL" id="JBHRYB010000001">
    <property type="protein sequence ID" value="MFC3678538.1"/>
    <property type="molecule type" value="Genomic_DNA"/>
</dbReference>
<comment type="subcellular location">
    <subcellularLocation>
        <location evidence="1">Membrane</location>
        <topology evidence="1">Multi-pass membrane protein</topology>
    </subcellularLocation>
</comment>
<feature type="transmembrane region" description="Helical" evidence="6">
    <location>
        <begin position="56"/>
        <end position="74"/>
    </location>
</feature>
<evidence type="ECO:0000256" key="5">
    <source>
        <dbReference type="ARBA" id="ARBA00023136"/>
    </source>
</evidence>
<evidence type="ECO:0000313" key="8">
    <source>
        <dbReference type="EMBL" id="MFC3678538.1"/>
    </source>
</evidence>
<gene>
    <name evidence="8" type="ORF">ACFOMG_00250</name>
</gene>
<dbReference type="RefSeq" id="WP_376864090.1">
    <property type="nucleotide sequence ID" value="NZ_JBHRYB010000001.1"/>
</dbReference>
<evidence type="ECO:0000256" key="1">
    <source>
        <dbReference type="ARBA" id="ARBA00004141"/>
    </source>
</evidence>
<reference evidence="9" key="1">
    <citation type="journal article" date="2019" name="Int. J. Syst. Evol. Microbiol.">
        <title>The Global Catalogue of Microorganisms (GCM) 10K type strain sequencing project: providing services to taxonomists for standard genome sequencing and annotation.</title>
        <authorList>
            <consortium name="The Broad Institute Genomics Platform"/>
            <consortium name="The Broad Institute Genome Sequencing Center for Infectious Disease"/>
            <person name="Wu L."/>
            <person name="Ma J."/>
        </authorList>
    </citation>
    <scope>NUCLEOTIDE SEQUENCE [LARGE SCALE GENOMIC DNA]</scope>
    <source>
        <strain evidence="9">KCTC 42424</strain>
    </source>
</reference>
<feature type="transmembrane region" description="Helical" evidence="6">
    <location>
        <begin position="24"/>
        <end position="44"/>
    </location>
</feature>
<keyword evidence="5 6" id="KW-0472">Membrane</keyword>
<keyword evidence="9" id="KW-1185">Reference proteome</keyword>
<dbReference type="PANTHER" id="PTHR32322">
    <property type="entry name" value="INNER MEMBRANE TRANSPORTER"/>
    <property type="match status" value="1"/>
</dbReference>
<comment type="caution">
    <text evidence="8">The sequence shown here is derived from an EMBL/GenBank/DDBJ whole genome shotgun (WGS) entry which is preliminary data.</text>
</comment>
<dbReference type="InterPro" id="IPR050638">
    <property type="entry name" value="AA-Vitamin_Transporters"/>
</dbReference>
<comment type="similarity">
    <text evidence="2">Belongs to the EamA transporter family.</text>
</comment>
<evidence type="ECO:0000259" key="7">
    <source>
        <dbReference type="Pfam" id="PF00892"/>
    </source>
</evidence>
<feature type="transmembrane region" description="Helical" evidence="6">
    <location>
        <begin position="143"/>
        <end position="160"/>
    </location>
</feature>
<evidence type="ECO:0000256" key="3">
    <source>
        <dbReference type="ARBA" id="ARBA00022692"/>
    </source>
</evidence>
<feature type="transmembrane region" description="Helical" evidence="6">
    <location>
        <begin position="172"/>
        <end position="191"/>
    </location>
</feature>
<dbReference type="InterPro" id="IPR037185">
    <property type="entry name" value="EmrE-like"/>
</dbReference>
<dbReference type="Pfam" id="PF00892">
    <property type="entry name" value="EamA"/>
    <property type="match status" value="2"/>
</dbReference>
<dbReference type="PANTHER" id="PTHR32322:SF2">
    <property type="entry name" value="EAMA DOMAIN-CONTAINING PROTEIN"/>
    <property type="match status" value="1"/>
</dbReference>
<evidence type="ECO:0000256" key="4">
    <source>
        <dbReference type="ARBA" id="ARBA00022989"/>
    </source>
</evidence>
<evidence type="ECO:0000256" key="2">
    <source>
        <dbReference type="ARBA" id="ARBA00007362"/>
    </source>
</evidence>
<feature type="transmembrane region" description="Helical" evidence="6">
    <location>
        <begin position="120"/>
        <end position="136"/>
    </location>
</feature>
<feature type="transmembrane region" description="Helical" evidence="6">
    <location>
        <begin position="266"/>
        <end position="285"/>
    </location>
</feature>